<evidence type="ECO:0000259" key="2">
    <source>
        <dbReference type="SMART" id="SM00997"/>
    </source>
</evidence>
<dbReference type="STRING" id="646.BJD16_18905"/>
<dbReference type="Gene3D" id="3.40.50.720">
    <property type="entry name" value="NAD(P)-binding Rossmann-like Domain"/>
    <property type="match status" value="1"/>
</dbReference>
<dbReference type="InterPro" id="IPR000043">
    <property type="entry name" value="Adenosylhomocysteinase-like"/>
</dbReference>
<dbReference type="GO" id="GO:0005829">
    <property type="term" value="C:cytosol"/>
    <property type="evidence" value="ECO:0007669"/>
    <property type="project" value="TreeGrafter"/>
</dbReference>
<dbReference type="Proteomes" id="UP000179934">
    <property type="component" value="Unassembled WGS sequence"/>
</dbReference>
<sequence>MRSQGSEHLFFRHFTGQGRIDGLCILLVTHLLPDRPRFIDALGQMGRIGAILPKPKSVHGPTLEWVSQHYPVLPLNRHWTNDPDSIIQQIAPLVAPHERLLILDIGGYFARTQMILSEYFGPRFLGVVEMTENGHQRYEQEVLATPVVSVARSPLKQAEDIQIGLSVVYSAESLARTLNRTFNVCEAVLFGYGKVGRSIARDLRGRNLHLGLVETDVLRQVEALSHGFRLITKAEALGRAELVICSTGNGSLDLADLQALRPGTMVASVTSADDEFAFSLAQLPWLSEEVCPHVLALNRPDGTQIYLLNRGEAVNFVHGAVIGEYVYLVLAEIMEGIRMLAAGPLAPGLFELPESAMRTIARHWLADFHGVDQH</sequence>
<dbReference type="GO" id="GO:0033353">
    <property type="term" value="P:S-adenosylmethionine cycle"/>
    <property type="evidence" value="ECO:0007669"/>
    <property type="project" value="TreeGrafter"/>
</dbReference>
<dbReference type="PANTHER" id="PTHR23420:SF0">
    <property type="entry name" value="ADENOSYLHOMOCYSTEINASE"/>
    <property type="match status" value="1"/>
</dbReference>
<dbReference type="SMART" id="SM00997">
    <property type="entry name" value="AdoHcyase_NAD"/>
    <property type="match status" value="1"/>
</dbReference>
<gene>
    <name evidence="3" type="ORF">BJD16_18905</name>
</gene>
<dbReference type="EMBL" id="MKFU01000031">
    <property type="protein sequence ID" value="OHY90438.1"/>
    <property type="molecule type" value="Genomic_DNA"/>
</dbReference>
<dbReference type="AlphaFoldDB" id="A0A1S2CQW4"/>
<dbReference type="InterPro" id="IPR015878">
    <property type="entry name" value="Ado_hCys_hydrolase_NAD-bd"/>
</dbReference>
<reference evidence="3 4" key="1">
    <citation type="submission" date="2016-09" db="EMBL/GenBank/DDBJ databases">
        <title>Draft Genome Sequence of Aeromonas sobria Strain 08005, Isolated from Sick Rana catesbeiana.</title>
        <authorList>
            <person name="Yang Q."/>
        </authorList>
    </citation>
    <scope>NUCLEOTIDE SEQUENCE [LARGE SCALE GENOMIC DNA]</scope>
    <source>
        <strain evidence="3 4">08005</strain>
    </source>
</reference>
<evidence type="ECO:0000256" key="1">
    <source>
        <dbReference type="ARBA" id="ARBA00007122"/>
    </source>
</evidence>
<proteinExistence type="inferred from homology"/>
<dbReference type="SUPFAM" id="SSF51735">
    <property type="entry name" value="NAD(P)-binding Rossmann-fold domains"/>
    <property type="match status" value="1"/>
</dbReference>
<organism evidence="3 4">
    <name type="scientific">Aeromonas sobria</name>
    <dbReference type="NCBI Taxonomy" id="646"/>
    <lineage>
        <taxon>Bacteria</taxon>
        <taxon>Pseudomonadati</taxon>
        <taxon>Pseudomonadota</taxon>
        <taxon>Gammaproteobacteria</taxon>
        <taxon>Aeromonadales</taxon>
        <taxon>Aeromonadaceae</taxon>
        <taxon>Aeromonas</taxon>
    </lineage>
</organism>
<accession>A0A1S2CQW4</accession>
<evidence type="ECO:0000313" key="3">
    <source>
        <dbReference type="EMBL" id="OHY90438.1"/>
    </source>
</evidence>
<dbReference type="GeneID" id="58922644"/>
<dbReference type="RefSeq" id="WP_042021162.1">
    <property type="nucleotide sequence ID" value="NZ_CDBW01000023.1"/>
</dbReference>
<comment type="caution">
    <text evidence="3">The sequence shown here is derived from an EMBL/GenBank/DDBJ whole genome shotgun (WGS) entry which is preliminary data.</text>
</comment>
<name>A0A1S2CQW4_AERSO</name>
<evidence type="ECO:0000313" key="4">
    <source>
        <dbReference type="Proteomes" id="UP000179934"/>
    </source>
</evidence>
<dbReference type="OrthoDB" id="5852672at2"/>
<dbReference type="PANTHER" id="PTHR23420">
    <property type="entry name" value="ADENOSYLHOMOCYSTEINASE"/>
    <property type="match status" value="1"/>
</dbReference>
<feature type="domain" description="S-adenosyl-L-homocysteine hydrolase NAD binding" evidence="2">
    <location>
        <begin position="159"/>
        <end position="321"/>
    </location>
</feature>
<dbReference type="GO" id="GO:0004013">
    <property type="term" value="F:adenosylhomocysteinase activity"/>
    <property type="evidence" value="ECO:0007669"/>
    <property type="project" value="TreeGrafter"/>
</dbReference>
<protein>
    <submittedName>
        <fullName evidence="3">Adenosylhomocysteinase</fullName>
    </submittedName>
</protein>
<comment type="similarity">
    <text evidence="1">Belongs to the adenosylhomocysteinase family.</text>
</comment>
<dbReference type="InterPro" id="IPR036291">
    <property type="entry name" value="NAD(P)-bd_dom_sf"/>
</dbReference>
<dbReference type="Pfam" id="PF00670">
    <property type="entry name" value="AdoHcyase_NAD"/>
    <property type="match status" value="1"/>
</dbReference>